<evidence type="ECO:0000256" key="1">
    <source>
        <dbReference type="SAM" id="MobiDB-lite"/>
    </source>
</evidence>
<keyword evidence="3" id="KW-1185">Reference proteome</keyword>
<evidence type="ECO:0000313" key="2">
    <source>
        <dbReference type="EMBL" id="KAF2876224.1"/>
    </source>
</evidence>
<proteinExistence type="predicted"/>
<gene>
    <name evidence="2" type="ORF">BDV95DRAFT_590376</name>
</gene>
<organism evidence="2 3">
    <name type="scientific">Massariosphaeria phaeospora</name>
    <dbReference type="NCBI Taxonomy" id="100035"/>
    <lineage>
        <taxon>Eukaryota</taxon>
        <taxon>Fungi</taxon>
        <taxon>Dikarya</taxon>
        <taxon>Ascomycota</taxon>
        <taxon>Pezizomycotina</taxon>
        <taxon>Dothideomycetes</taxon>
        <taxon>Pleosporomycetidae</taxon>
        <taxon>Pleosporales</taxon>
        <taxon>Pleosporales incertae sedis</taxon>
        <taxon>Massariosphaeria</taxon>
    </lineage>
</organism>
<accession>A0A7C8MSZ3</accession>
<feature type="region of interest" description="Disordered" evidence="1">
    <location>
        <begin position="73"/>
        <end position="117"/>
    </location>
</feature>
<comment type="caution">
    <text evidence="2">The sequence shown here is derived from an EMBL/GenBank/DDBJ whole genome shotgun (WGS) entry which is preliminary data.</text>
</comment>
<sequence>MNEQRVVAWELIEDVDEIANSLANTTAICLGHWAQLWATASPYPSAGAPKSNTEISPIILLYKGFNSGVFAPATSRTNEPSHDSKGTTVSEASHDDRSTSLVSSTKAEKAGEGSVGTAGDWGLRGKRALSLVASVLGEEVELLAGVLRRDMLVAARRRGASRSGYGMGWDGRRR</sequence>
<reference evidence="2 3" key="1">
    <citation type="submission" date="2020-01" db="EMBL/GenBank/DDBJ databases">
        <authorList>
            <consortium name="DOE Joint Genome Institute"/>
            <person name="Haridas S."/>
            <person name="Albert R."/>
            <person name="Binder M."/>
            <person name="Bloem J."/>
            <person name="Labutti K."/>
            <person name="Salamov A."/>
            <person name="Andreopoulos B."/>
            <person name="Baker S.E."/>
            <person name="Barry K."/>
            <person name="Bills G."/>
            <person name="Bluhm B.H."/>
            <person name="Cannon C."/>
            <person name="Castanera R."/>
            <person name="Culley D.E."/>
            <person name="Daum C."/>
            <person name="Ezra D."/>
            <person name="Gonzalez J.B."/>
            <person name="Henrissat B."/>
            <person name="Kuo A."/>
            <person name="Liang C."/>
            <person name="Lipzen A."/>
            <person name="Lutzoni F."/>
            <person name="Magnuson J."/>
            <person name="Mondo S."/>
            <person name="Nolan M."/>
            <person name="Ohm R."/>
            <person name="Pangilinan J."/>
            <person name="Park H.-J.H."/>
            <person name="Ramirez L."/>
            <person name="Alfaro M."/>
            <person name="Sun H."/>
            <person name="Tritt A."/>
            <person name="Yoshinaga Y."/>
            <person name="Zwiers L.-H.L."/>
            <person name="Turgeon B.G."/>
            <person name="Goodwin S.B."/>
            <person name="Spatafora J.W."/>
            <person name="Crous P.W."/>
            <person name="Grigoriev I.V."/>
        </authorList>
    </citation>
    <scope>NUCLEOTIDE SEQUENCE [LARGE SCALE GENOMIC DNA]</scope>
    <source>
        <strain evidence="2 3">CBS 611.86</strain>
    </source>
</reference>
<evidence type="ECO:0000313" key="3">
    <source>
        <dbReference type="Proteomes" id="UP000481861"/>
    </source>
</evidence>
<dbReference type="Proteomes" id="UP000481861">
    <property type="component" value="Unassembled WGS sequence"/>
</dbReference>
<dbReference type="EMBL" id="JAADJZ010000003">
    <property type="protein sequence ID" value="KAF2876224.1"/>
    <property type="molecule type" value="Genomic_DNA"/>
</dbReference>
<name>A0A7C8MSZ3_9PLEO</name>
<protein>
    <submittedName>
        <fullName evidence="2">Uncharacterized protein</fullName>
    </submittedName>
</protein>
<dbReference type="AlphaFoldDB" id="A0A7C8MSZ3"/>